<proteinExistence type="predicted"/>
<keyword evidence="2" id="KW-1185">Reference proteome</keyword>
<reference evidence="1 2" key="1">
    <citation type="submission" date="2016-01" db="EMBL/GenBank/DDBJ databases">
        <title>Complete genome and mega plasmid sequence of Sphingomonas panacis DCY99 elicits systemic resistance in rice to Xanthomonas oryzae.</title>
        <authorList>
            <person name="Kim Y.J."/>
            <person name="Yang D.C."/>
            <person name="Sing P."/>
        </authorList>
    </citation>
    <scope>NUCLEOTIDE SEQUENCE [LARGE SCALE GENOMIC DNA]</scope>
    <source>
        <strain evidence="1 2">DCY99</strain>
    </source>
</reference>
<gene>
    <name evidence="1" type="ORF">AWL63_18105</name>
</gene>
<dbReference type="AlphaFoldDB" id="A0A1B3ZDQ6"/>
<sequence length="59" mass="5901">MIMAVLSTPIPQAATMGDDRSGACAVADATCALIGISDILEGRQPVTAVQNDVAGAEGR</sequence>
<dbReference type="Proteomes" id="UP000094256">
    <property type="component" value="Chromosome"/>
</dbReference>
<organism evidence="1 2">
    <name type="scientific">Sphingomonas panacis</name>
    <dbReference type="NCBI Taxonomy" id="1560345"/>
    <lineage>
        <taxon>Bacteria</taxon>
        <taxon>Pseudomonadati</taxon>
        <taxon>Pseudomonadota</taxon>
        <taxon>Alphaproteobacteria</taxon>
        <taxon>Sphingomonadales</taxon>
        <taxon>Sphingomonadaceae</taxon>
        <taxon>Sphingomonas</taxon>
    </lineage>
</organism>
<name>A0A1B3ZDQ6_9SPHN</name>
<evidence type="ECO:0000313" key="1">
    <source>
        <dbReference type="EMBL" id="AOH85561.1"/>
    </source>
</evidence>
<dbReference type="EMBL" id="CP014168">
    <property type="protein sequence ID" value="AOH85561.1"/>
    <property type="molecule type" value="Genomic_DNA"/>
</dbReference>
<protein>
    <submittedName>
        <fullName evidence="1">Uncharacterized protein</fullName>
    </submittedName>
</protein>
<evidence type="ECO:0000313" key="2">
    <source>
        <dbReference type="Proteomes" id="UP000094256"/>
    </source>
</evidence>
<dbReference type="KEGG" id="span:AWL63_18105"/>
<accession>A0A1B3ZDQ6</accession>